<reference evidence="8 9" key="1">
    <citation type="submission" date="2017-01" db="EMBL/GenBank/DDBJ databases">
        <title>Complete genome sequence of esterase-producing bacterium Croceicoccus marinus E4A9.</title>
        <authorList>
            <person name="Wu Y.-H."/>
            <person name="Cheng H."/>
            <person name="Xu L."/>
            <person name="Huo Y.-Y."/>
            <person name="Wang C.-S."/>
            <person name="Xu X.-W."/>
        </authorList>
    </citation>
    <scope>NUCLEOTIDE SEQUENCE [LARGE SCALE GENOMIC DNA]</scope>
    <source>
        <strain evidence="8 9">E4A9</strain>
    </source>
</reference>
<dbReference type="PROSITE" id="PS51898">
    <property type="entry name" value="TYR_RECOMBINASE"/>
    <property type="match status" value="1"/>
</dbReference>
<evidence type="ECO:0000256" key="5">
    <source>
        <dbReference type="PROSITE-ProRule" id="PRU01248"/>
    </source>
</evidence>
<evidence type="ECO:0000256" key="2">
    <source>
        <dbReference type="ARBA" id="ARBA00022908"/>
    </source>
</evidence>
<dbReference type="Proteomes" id="UP000195807">
    <property type="component" value="Chromosome"/>
</dbReference>
<keyword evidence="3 5" id="KW-0238">DNA-binding</keyword>
<proteinExistence type="inferred from homology"/>
<dbReference type="EMBL" id="CP019602">
    <property type="protein sequence ID" value="ARU14964.1"/>
    <property type="molecule type" value="Genomic_DNA"/>
</dbReference>
<feature type="domain" description="Tyr recombinase" evidence="6">
    <location>
        <begin position="106"/>
        <end position="285"/>
    </location>
</feature>
<evidence type="ECO:0000256" key="4">
    <source>
        <dbReference type="ARBA" id="ARBA00023172"/>
    </source>
</evidence>
<dbReference type="KEGG" id="cman:A9D14_00725"/>
<dbReference type="AlphaFoldDB" id="A0A1Z1F8A9"/>
<dbReference type="GO" id="GO:0003677">
    <property type="term" value="F:DNA binding"/>
    <property type="evidence" value="ECO:0007669"/>
    <property type="project" value="UniProtKB-UniRule"/>
</dbReference>
<dbReference type="InterPro" id="IPR010998">
    <property type="entry name" value="Integrase_recombinase_N"/>
</dbReference>
<dbReference type="PANTHER" id="PTHR30349:SF64">
    <property type="entry name" value="PROPHAGE INTEGRASE INTD-RELATED"/>
    <property type="match status" value="1"/>
</dbReference>
<accession>A0A1Z1F8A9</accession>
<organism evidence="8 9">
    <name type="scientific">Croceicoccus marinus</name>
    <dbReference type="NCBI Taxonomy" id="450378"/>
    <lineage>
        <taxon>Bacteria</taxon>
        <taxon>Pseudomonadati</taxon>
        <taxon>Pseudomonadota</taxon>
        <taxon>Alphaproteobacteria</taxon>
        <taxon>Sphingomonadales</taxon>
        <taxon>Erythrobacteraceae</taxon>
        <taxon>Croceicoccus</taxon>
    </lineage>
</organism>
<dbReference type="InterPro" id="IPR044068">
    <property type="entry name" value="CB"/>
</dbReference>
<evidence type="ECO:0000256" key="1">
    <source>
        <dbReference type="ARBA" id="ARBA00008857"/>
    </source>
</evidence>
<dbReference type="PROSITE" id="PS51900">
    <property type="entry name" value="CB"/>
    <property type="match status" value="1"/>
</dbReference>
<evidence type="ECO:0000313" key="9">
    <source>
        <dbReference type="Proteomes" id="UP000195807"/>
    </source>
</evidence>
<dbReference type="PANTHER" id="PTHR30349">
    <property type="entry name" value="PHAGE INTEGRASE-RELATED"/>
    <property type="match status" value="1"/>
</dbReference>
<name>A0A1Z1F8A9_9SPHN</name>
<evidence type="ECO:0000313" key="8">
    <source>
        <dbReference type="EMBL" id="ARU14964.1"/>
    </source>
</evidence>
<gene>
    <name evidence="8" type="ORF">A9D14_00725</name>
</gene>
<dbReference type="OrthoDB" id="9801717at2"/>
<evidence type="ECO:0000256" key="3">
    <source>
        <dbReference type="ARBA" id="ARBA00023125"/>
    </source>
</evidence>
<dbReference type="STRING" id="450378.GCA_001661675_00146"/>
<protein>
    <submittedName>
        <fullName evidence="8">Integrase</fullName>
    </submittedName>
</protein>
<dbReference type="Gene3D" id="1.10.150.130">
    <property type="match status" value="1"/>
</dbReference>
<dbReference type="Gene3D" id="1.10.443.10">
    <property type="entry name" value="Intergrase catalytic core"/>
    <property type="match status" value="1"/>
</dbReference>
<keyword evidence="2" id="KW-0229">DNA integration</keyword>
<dbReference type="SUPFAM" id="SSF56349">
    <property type="entry name" value="DNA breaking-rejoining enzymes"/>
    <property type="match status" value="1"/>
</dbReference>
<dbReference type="GO" id="GO:0015074">
    <property type="term" value="P:DNA integration"/>
    <property type="evidence" value="ECO:0007669"/>
    <property type="project" value="UniProtKB-KW"/>
</dbReference>
<dbReference type="InterPro" id="IPR002104">
    <property type="entry name" value="Integrase_catalytic"/>
</dbReference>
<keyword evidence="9" id="KW-1185">Reference proteome</keyword>
<sequence length="305" mass="34222">MTTTTPSTSVSPLRQRMQHDMMMRGLSPRTQRQYVRNVQRFAAYLGRPPDTATSEDLRNFQIHQHECGANAGTINSTVSALRFFYTVTLRRRDLARGLVATRRPHTVREVLSVEEAARLLEAAPGIKYKAALGVAYGAGLRVSEVAHLKVDDIDSQRMLIRVENGKGGRDRNAMLSPPLLELLRIWWREGKRRGVMFPHGWLFPGRSYTDPISARQLHRAVQEAAEVAGIKRRISPHTLRHSFATHLLEQDVDIRVIQVLLGHAKIDTTAIYTKVSTKTIQAVTSPLDRIIALMEGKERAASPPG</sequence>
<dbReference type="Pfam" id="PF13495">
    <property type="entry name" value="Phage_int_SAM_4"/>
    <property type="match status" value="1"/>
</dbReference>
<keyword evidence="4" id="KW-0233">DNA recombination</keyword>
<dbReference type="InterPro" id="IPR013762">
    <property type="entry name" value="Integrase-like_cat_sf"/>
</dbReference>
<feature type="domain" description="Core-binding (CB)" evidence="7">
    <location>
        <begin position="8"/>
        <end position="89"/>
    </location>
</feature>
<dbReference type="RefSeq" id="WP_066842106.1">
    <property type="nucleotide sequence ID" value="NZ_CP019602.1"/>
</dbReference>
<evidence type="ECO:0000259" key="6">
    <source>
        <dbReference type="PROSITE" id="PS51898"/>
    </source>
</evidence>
<dbReference type="GO" id="GO:0006310">
    <property type="term" value="P:DNA recombination"/>
    <property type="evidence" value="ECO:0007669"/>
    <property type="project" value="UniProtKB-KW"/>
</dbReference>
<evidence type="ECO:0000259" key="7">
    <source>
        <dbReference type="PROSITE" id="PS51900"/>
    </source>
</evidence>
<dbReference type="InterPro" id="IPR050090">
    <property type="entry name" value="Tyrosine_recombinase_XerCD"/>
</dbReference>
<comment type="similarity">
    <text evidence="1">Belongs to the 'phage' integrase family.</text>
</comment>
<dbReference type="InterPro" id="IPR011010">
    <property type="entry name" value="DNA_brk_join_enz"/>
</dbReference>
<dbReference type="InterPro" id="IPR004107">
    <property type="entry name" value="Integrase_SAM-like_N"/>
</dbReference>
<dbReference type="Pfam" id="PF00589">
    <property type="entry name" value="Phage_integrase"/>
    <property type="match status" value="1"/>
</dbReference>